<proteinExistence type="predicted"/>
<evidence type="ECO:0000313" key="3">
    <source>
        <dbReference type="EMBL" id="EFH84272.1"/>
    </source>
</evidence>
<keyword evidence="2" id="KW-0472">Membrane</keyword>
<dbReference type="InterPro" id="IPR007136">
    <property type="entry name" value="DUF347"/>
</dbReference>
<dbReference type="Proteomes" id="UP000004508">
    <property type="component" value="Unassembled WGS sequence"/>
</dbReference>
<protein>
    <recommendedName>
        <fullName evidence="5">Membrane-anchored protein</fullName>
    </recommendedName>
</protein>
<dbReference type="AlphaFoldDB" id="D6TVN9"/>
<feature type="region of interest" description="Disordered" evidence="1">
    <location>
        <begin position="1"/>
        <end position="30"/>
    </location>
</feature>
<feature type="transmembrane region" description="Helical" evidence="2">
    <location>
        <begin position="106"/>
        <end position="127"/>
    </location>
</feature>
<feature type="transmembrane region" description="Helical" evidence="2">
    <location>
        <begin position="170"/>
        <end position="192"/>
    </location>
</feature>
<name>D6TVN9_KTERA</name>
<evidence type="ECO:0000256" key="2">
    <source>
        <dbReference type="SAM" id="Phobius"/>
    </source>
</evidence>
<dbReference type="STRING" id="485913.Krac_5297"/>
<reference evidence="3 4" key="1">
    <citation type="journal article" date="2011" name="Stand. Genomic Sci.">
        <title>Non-contiguous finished genome sequence and contextual data of the filamentous soil bacterium Ktedonobacter racemifer type strain (SOSP1-21).</title>
        <authorList>
            <person name="Chang Y.J."/>
            <person name="Land M."/>
            <person name="Hauser L."/>
            <person name="Chertkov O."/>
            <person name="Del Rio T.G."/>
            <person name="Nolan M."/>
            <person name="Copeland A."/>
            <person name="Tice H."/>
            <person name="Cheng J.F."/>
            <person name="Lucas S."/>
            <person name="Han C."/>
            <person name="Goodwin L."/>
            <person name="Pitluck S."/>
            <person name="Ivanova N."/>
            <person name="Ovchinikova G."/>
            <person name="Pati A."/>
            <person name="Chen A."/>
            <person name="Palaniappan K."/>
            <person name="Mavromatis K."/>
            <person name="Liolios K."/>
            <person name="Brettin T."/>
            <person name="Fiebig A."/>
            <person name="Rohde M."/>
            <person name="Abt B."/>
            <person name="Goker M."/>
            <person name="Detter J.C."/>
            <person name="Woyke T."/>
            <person name="Bristow J."/>
            <person name="Eisen J.A."/>
            <person name="Markowitz V."/>
            <person name="Hugenholtz P."/>
            <person name="Kyrpides N.C."/>
            <person name="Klenk H.P."/>
            <person name="Lapidus A."/>
        </authorList>
    </citation>
    <scope>NUCLEOTIDE SEQUENCE [LARGE SCALE GENOMIC DNA]</scope>
    <source>
        <strain evidence="4">DSM 44963</strain>
    </source>
</reference>
<gene>
    <name evidence="3" type="ORF">Krac_5297</name>
</gene>
<feature type="transmembrane region" description="Helical" evidence="2">
    <location>
        <begin position="198"/>
        <end position="219"/>
    </location>
</feature>
<feature type="compositionally biased region" description="Polar residues" evidence="1">
    <location>
        <begin position="13"/>
        <end position="30"/>
    </location>
</feature>
<keyword evidence="2" id="KW-0812">Transmembrane</keyword>
<sequence>MSKTIPPHRSDTDSTFPNPSLSPTSYQSTQDNAVQPGQLALQALKKVPEITVYFWIIKLLTTAMGEVTSDFLVNHMAPEIAVGLGFIGFVVALLLQFVVRRYVPWIYWLAAAMVAVFGTMAADVLHIGLGVPYIVSSVLFLVALVVIFAVWYLSEKTLSIHSIYTRRRELFYWATVMATFALGTAVGDLTAMTAHLGYFASGVLFIVLIALPALAYWLLGLNEIIAFWLAYILTRPLGASFADWAGKEPSAGGAGLGTGWVSLALTILIIAFVAYVTVTRKDVKSDGERRY</sequence>
<feature type="transmembrane region" description="Helical" evidence="2">
    <location>
        <begin position="80"/>
        <end position="99"/>
    </location>
</feature>
<organism evidence="3 4">
    <name type="scientific">Ktedonobacter racemifer DSM 44963</name>
    <dbReference type="NCBI Taxonomy" id="485913"/>
    <lineage>
        <taxon>Bacteria</taxon>
        <taxon>Bacillati</taxon>
        <taxon>Chloroflexota</taxon>
        <taxon>Ktedonobacteria</taxon>
        <taxon>Ktedonobacterales</taxon>
        <taxon>Ktedonobacteraceae</taxon>
        <taxon>Ktedonobacter</taxon>
    </lineage>
</organism>
<dbReference type="eggNOG" id="COG4705">
    <property type="taxonomic scope" value="Bacteria"/>
</dbReference>
<feature type="transmembrane region" description="Helical" evidence="2">
    <location>
        <begin position="226"/>
        <end position="245"/>
    </location>
</feature>
<dbReference type="RefSeq" id="WP_007915668.1">
    <property type="nucleotide sequence ID" value="NZ_ADVG01000003.1"/>
</dbReference>
<keyword evidence="4" id="KW-1185">Reference proteome</keyword>
<dbReference type="Pfam" id="PF03988">
    <property type="entry name" value="DUF347"/>
    <property type="match status" value="4"/>
</dbReference>
<dbReference type="EMBL" id="ADVG01000003">
    <property type="protein sequence ID" value="EFH84272.1"/>
    <property type="molecule type" value="Genomic_DNA"/>
</dbReference>
<evidence type="ECO:0000313" key="4">
    <source>
        <dbReference type="Proteomes" id="UP000004508"/>
    </source>
</evidence>
<feature type="transmembrane region" description="Helical" evidence="2">
    <location>
        <begin position="257"/>
        <end position="278"/>
    </location>
</feature>
<dbReference type="InParanoid" id="D6TVN9"/>
<comment type="caution">
    <text evidence="3">The sequence shown here is derived from an EMBL/GenBank/DDBJ whole genome shotgun (WGS) entry which is preliminary data.</text>
</comment>
<evidence type="ECO:0008006" key="5">
    <source>
        <dbReference type="Google" id="ProtNLM"/>
    </source>
</evidence>
<accession>D6TVN9</accession>
<feature type="transmembrane region" description="Helical" evidence="2">
    <location>
        <begin position="133"/>
        <end position="154"/>
    </location>
</feature>
<evidence type="ECO:0000256" key="1">
    <source>
        <dbReference type="SAM" id="MobiDB-lite"/>
    </source>
</evidence>
<keyword evidence="2" id="KW-1133">Transmembrane helix</keyword>